<evidence type="ECO:0000256" key="2">
    <source>
        <dbReference type="ARBA" id="ARBA00022801"/>
    </source>
</evidence>
<name>A0A7W5GDL0_9BACL</name>
<keyword evidence="2 4" id="KW-0378">Hydrolase</keyword>
<dbReference type="SUPFAM" id="SSF56235">
    <property type="entry name" value="N-terminal nucleophile aminohydrolases (Ntn hydrolases)"/>
    <property type="match status" value="1"/>
</dbReference>
<dbReference type="GO" id="GO:0045302">
    <property type="term" value="F:choloylglycine hydrolase activity"/>
    <property type="evidence" value="ECO:0007669"/>
    <property type="project" value="UniProtKB-EC"/>
</dbReference>
<dbReference type="AlphaFoldDB" id="A0A7W5GDL0"/>
<reference evidence="4 5" key="1">
    <citation type="submission" date="2020-08" db="EMBL/GenBank/DDBJ databases">
        <title>Genomic Encyclopedia of Type Strains, Phase III (KMG-III): the genomes of soil and plant-associated and newly described type strains.</title>
        <authorList>
            <person name="Whitman W."/>
        </authorList>
    </citation>
    <scope>NUCLEOTIDE SEQUENCE [LARGE SCALE GENOMIC DNA]</scope>
    <source>
        <strain evidence="4 5">CECT 8234</strain>
    </source>
</reference>
<keyword evidence="5" id="KW-1185">Reference proteome</keyword>
<evidence type="ECO:0000256" key="1">
    <source>
        <dbReference type="ARBA" id="ARBA00006625"/>
    </source>
</evidence>
<dbReference type="PANTHER" id="PTHR35527:SF2">
    <property type="entry name" value="HYDROLASE"/>
    <property type="match status" value="1"/>
</dbReference>
<comment type="caution">
    <text evidence="4">The sequence shown here is derived from an EMBL/GenBank/DDBJ whole genome shotgun (WGS) entry which is preliminary data.</text>
</comment>
<dbReference type="EMBL" id="JACHXW010000026">
    <property type="protein sequence ID" value="MBB3155558.1"/>
    <property type="molecule type" value="Genomic_DNA"/>
</dbReference>
<evidence type="ECO:0000313" key="4">
    <source>
        <dbReference type="EMBL" id="MBB3155558.1"/>
    </source>
</evidence>
<evidence type="ECO:0000313" key="5">
    <source>
        <dbReference type="Proteomes" id="UP000518605"/>
    </source>
</evidence>
<sequence>MEGLFMCTTFALQNKVSILLGQNYDFYYGHGLIVVSKRDLLKDSLKEEGKKGVTWTSKYGSVTFTQFGRELPMSGLNEKGLAIAMMYHEDGQYPGEDNRPVLNELQWIQYQLDQYASVEEVVNHLDNIRLEKSMYELHYMVSDASGHTVIIEFVAGKLQVIKDAQYFTVTNTSFDKSLQHANQFKETSVSKLSKRVNSLDRFTLAYRLVENKSLRYASSQIPIEEAFAVLGEVSVKPSLGSIWRWVGNKIPPTFTYWSIVFDMKNLTIHYRDYRNKAIRSIELKNFNFSKVEPVLSLQLDNQLRGGIESNFKPYTAQDNERIIRLSYKPITEIFPIEDQLELAKYPDTFK</sequence>
<accession>A0A7W5GDL0</accession>
<gene>
    <name evidence="4" type="ORF">FHS16_005666</name>
</gene>
<dbReference type="InterPro" id="IPR052193">
    <property type="entry name" value="Peptidase_C59"/>
</dbReference>
<organism evidence="4 5">
    <name type="scientific">Paenibacillus endophyticus</name>
    <dbReference type="NCBI Taxonomy" id="1294268"/>
    <lineage>
        <taxon>Bacteria</taxon>
        <taxon>Bacillati</taxon>
        <taxon>Bacillota</taxon>
        <taxon>Bacilli</taxon>
        <taxon>Bacillales</taxon>
        <taxon>Paenibacillaceae</taxon>
        <taxon>Paenibacillus</taxon>
    </lineage>
</organism>
<dbReference type="EC" id="3.5.1.24" evidence="4"/>
<protein>
    <submittedName>
        <fullName evidence="4">Choloylglycine hydrolase</fullName>
        <ecNumber evidence="4">3.5.1.24</ecNumber>
    </submittedName>
</protein>
<evidence type="ECO:0000259" key="3">
    <source>
        <dbReference type="Pfam" id="PF02275"/>
    </source>
</evidence>
<proteinExistence type="inferred from homology"/>
<dbReference type="PANTHER" id="PTHR35527">
    <property type="entry name" value="CHOLOYLGLYCINE HYDROLASE"/>
    <property type="match status" value="1"/>
</dbReference>
<feature type="domain" description="Choloylglycine hydrolase/NAAA C-terminal" evidence="3">
    <location>
        <begin position="7"/>
        <end position="292"/>
    </location>
</feature>
<comment type="similarity">
    <text evidence="1">Belongs to the peptidase C59 family.</text>
</comment>
<dbReference type="InterPro" id="IPR029055">
    <property type="entry name" value="Ntn_hydrolases_N"/>
</dbReference>
<dbReference type="InterPro" id="IPR029132">
    <property type="entry name" value="CBAH/NAAA_C"/>
</dbReference>
<dbReference type="Gene3D" id="3.60.60.10">
    <property type="entry name" value="Penicillin V Acylase, Chain A"/>
    <property type="match status" value="1"/>
</dbReference>
<dbReference type="Proteomes" id="UP000518605">
    <property type="component" value="Unassembled WGS sequence"/>
</dbReference>
<dbReference type="Pfam" id="PF02275">
    <property type="entry name" value="CBAH"/>
    <property type="match status" value="1"/>
</dbReference>
<dbReference type="RefSeq" id="WP_183570357.1">
    <property type="nucleotide sequence ID" value="NZ_CBCSLB010000026.1"/>
</dbReference>